<protein>
    <submittedName>
        <fullName evidence="2">General secretion pathway protein I</fullName>
    </submittedName>
</protein>
<dbReference type="Pfam" id="PF07963">
    <property type="entry name" value="N_methyl"/>
    <property type="match status" value="1"/>
</dbReference>
<sequence length="145" mass="15947">MIRAPSTRHAQGFSLLEAIVAMVVMASTLLVLYGWLSSSTLALTRVQAQSRALEDARSALAIMETVNPMLDPRGQRTIGPISVAWQATPAFARRSGISRAGMPTLFDFTLFDVDVKVTREGRLVKQFRLRRAGWEAVRDLSGEAD</sequence>
<name>A0A562M346_9GAMM</name>
<reference evidence="2 3" key="1">
    <citation type="journal article" date="2015" name="Stand. Genomic Sci.">
        <title>Genomic Encyclopedia of Bacterial and Archaeal Type Strains, Phase III: the genomes of soil and plant-associated and newly described type strains.</title>
        <authorList>
            <person name="Whitman W.B."/>
            <person name="Woyke T."/>
            <person name="Klenk H.P."/>
            <person name="Zhou Y."/>
            <person name="Lilburn T.G."/>
            <person name="Beck B.J."/>
            <person name="De Vos P."/>
            <person name="Vandamme P."/>
            <person name="Eisen J.A."/>
            <person name="Garrity G."/>
            <person name="Hugenholtz P."/>
            <person name="Kyrpides N.C."/>
        </authorList>
    </citation>
    <scope>NUCLEOTIDE SEQUENCE [LARGE SCALE GENOMIC DNA]</scope>
    <source>
        <strain evidence="2 3">CGMCC 1.10136</strain>
    </source>
</reference>
<keyword evidence="1" id="KW-1133">Transmembrane helix</keyword>
<evidence type="ECO:0000313" key="3">
    <source>
        <dbReference type="Proteomes" id="UP000316471"/>
    </source>
</evidence>
<dbReference type="PROSITE" id="PS00409">
    <property type="entry name" value="PROKAR_NTER_METHYL"/>
    <property type="match status" value="1"/>
</dbReference>
<dbReference type="AlphaFoldDB" id="A0A562M346"/>
<keyword evidence="1" id="KW-0472">Membrane</keyword>
<feature type="transmembrane region" description="Helical" evidence="1">
    <location>
        <begin position="12"/>
        <end position="36"/>
    </location>
</feature>
<gene>
    <name evidence="2" type="ORF">IP93_00268</name>
</gene>
<accession>A0A562M346</accession>
<comment type="caution">
    <text evidence="2">The sequence shown here is derived from an EMBL/GenBank/DDBJ whole genome shotgun (WGS) entry which is preliminary data.</text>
</comment>
<dbReference type="Proteomes" id="UP000316471">
    <property type="component" value="Unassembled WGS sequence"/>
</dbReference>
<dbReference type="RefSeq" id="WP_158636242.1">
    <property type="nucleotide sequence ID" value="NZ_VLKP01000001.1"/>
</dbReference>
<keyword evidence="3" id="KW-1185">Reference proteome</keyword>
<dbReference type="OrthoDB" id="5702865at2"/>
<evidence type="ECO:0000313" key="2">
    <source>
        <dbReference type="EMBL" id="TWI14273.1"/>
    </source>
</evidence>
<dbReference type="InterPro" id="IPR012902">
    <property type="entry name" value="N_methyl_site"/>
</dbReference>
<proteinExistence type="predicted"/>
<evidence type="ECO:0000256" key="1">
    <source>
        <dbReference type="SAM" id="Phobius"/>
    </source>
</evidence>
<organism evidence="2 3">
    <name type="scientific">Aerolutibacter ruishenii</name>
    <dbReference type="NCBI Taxonomy" id="686800"/>
    <lineage>
        <taxon>Bacteria</taxon>
        <taxon>Pseudomonadati</taxon>
        <taxon>Pseudomonadota</taxon>
        <taxon>Gammaproteobacteria</taxon>
        <taxon>Lysobacterales</taxon>
        <taxon>Lysobacteraceae</taxon>
        <taxon>Aerolutibacter</taxon>
    </lineage>
</organism>
<dbReference type="EMBL" id="VLKP01000001">
    <property type="protein sequence ID" value="TWI14273.1"/>
    <property type="molecule type" value="Genomic_DNA"/>
</dbReference>
<keyword evidence="1" id="KW-0812">Transmembrane</keyword>